<proteinExistence type="predicted"/>
<dbReference type="STRING" id="1088818.A0A2I0A069"/>
<keyword evidence="8" id="KW-1185">Reference proteome</keyword>
<dbReference type="GO" id="GO:0005524">
    <property type="term" value="F:ATP binding"/>
    <property type="evidence" value="ECO:0007669"/>
    <property type="project" value="UniProtKB-KW"/>
</dbReference>
<accession>A0A2I0A069</accession>
<dbReference type="InterPro" id="IPR049163">
    <property type="entry name" value="Pif1-like_2B_dom"/>
</dbReference>
<dbReference type="Gene3D" id="3.40.50.300">
    <property type="entry name" value="P-loop containing nucleotide triphosphate hydrolases"/>
    <property type="match status" value="1"/>
</dbReference>
<evidence type="ECO:0000256" key="2">
    <source>
        <dbReference type="ARBA" id="ARBA00022801"/>
    </source>
</evidence>
<evidence type="ECO:0000256" key="4">
    <source>
        <dbReference type="ARBA" id="ARBA00022840"/>
    </source>
</evidence>
<dbReference type="PANTHER" id="PTHR10492:SF94">
    <property type="entry name" value="ATP-DEPENDENT DNA HELICASE"/>
    <property type="match status" value="1"/>
</dbReference>
<gene>
    <name evidence="7" type="ORF">AXF42_Ash016440</name>
</gene>
<dbReference type="FunFam" id="3.40.50.300:FF:002884">
    <property type="entry name" value="ATP-dependent DNA helicase"/>
    <property type="match status" value="1"/>
</dbReference>
<dbReference type="AlphaFoldDB" id="A0A2I0A069"/>
<organism evidence="7 8">
    <name type="scientific">Apostasia shenzhenica</name>
    <dbReference type="NCBI Taxonomy" id="1088818"/>
    <lineage>
        <taxon>Eukaryota</taxon>
        <taxon>Viridiplantae</taxon>
        <taxon>Streptophyta</taxon>
        <taxon>Embryophyta</taxon>
        <taxon>Tracheophyta</taxon>
        <taxon>Spermatophyta</taxon>
        <taxon>Magnoliopsida</taxon>
        <taxon>Liliopsida</taxon>
        <taxon>Asparagales</taxon>
        <taxon>Orchidaceae</taxon>
        <taxon>Apostasioideae</taxon>
        <taxon>Apostasia</taxon>
    </lineage>
</organism>
<dbReference type="EC" id="3.6.4.12" evidence="7"/>
<dbReference type="PANTHER" id="PTHR10492">
    <property type="match status" value="1"/>
</dbReference>
<evidence type="ECO:0000259" key="6">
    <source>
        <dbReference type="Pfam" id="PF21530"/>
    </source>
</evidence>
<keyword evidence="1" id="KW-0547">Nucleotide-binding</keyword>
<dbReference type="Proteomes" id="UP000236161">
    <property type="component" value="Unassembled WGS sequence"/>
</dbReference>
<dbReference type="Pfam" id="PF21530">
    <property type="entry name" value="Pif1_2B_dom"/>
    <property type="match status" value="1"/>
</dbReference>
<keyword evidence="4" id="KW-0067">ATP-binding</keyword>
<dbReference type="SUPFAM" id="SSF52540">
    <property type="entry name" value="P-loop containing nucleoside triphosphate hydrolases"/>
    <property type="match status" value="1"/>
</dbReference>
<feature type="domain" description="DNA helicase Pif1-like 2B" evidence="6">
    <location>
        <begin position="82"/>
        <end position="125"/>
    </location>
</feature>
<evidence type="ECO:0000259" key="5">
    <source>
        <dbReference type="Pfam" id="PF02689"/>
    </source>
</evidence>
<dbReference type="GO" id="GO:0003678">
    <property type="term" value="F:DNA helicase activity"/>
    <property type="evidence" value="ECO:0007669"/>
    <property type="project" value="UniProtKB-EC"/>
</dbReference>
<sequence>MTIQYSQNEELSIKNLISEVYINSHENIVLQNFVDTAILATKNEYVDKINDIIIDEFPGEVKEYYSFDSLITSHENVLCNTDFLNDLSPVGLPPHKLILKQNCPVMLLRNLDPSSGLSNGSRLICKRFYNNLIDAQIITENHKGTHILLPRIPLQSPEESKLPFQFIRKQFPIRLCFAMTINKSQGQTLKKVGIYLPEPVFAHGQLYVALSRATSANATKILIKPANQENIPRNATRNIVHKKFLLRCNT</sequence>
<evidence type="ECO:0000313" key="7">
    <source>
        <dbReference type="EMBL" id="PKA48924.1"/>
    </source>
</evidence>
<dbReference type="InterPro" id="IPR003840">
    <property type="entry name" value="DNA_helicase_dom"/>
</dbReference>
<reference evidence="7 8" key="1">
    <citation type="journal article" date="2017" name="Nature">
        <title>The Apostasia genome and the evolution of orchids.</title>
        <authorList>
            <person name="Zhang G.Q."/>
            <person name="Liu K.W."/>
            <person name="Li Z."/>
            <person name="Lohaus R."/>
            <person name="Hsiao Y.Y."/>
            <person name="Niu S.C."/>
            <person name="Wang J.Y."/>
            <person name="Lin Y.C."/>
            <person name="Xu Q."/>
            <person name="Chen L.J."/>
            <person name="Yoshida K."/>
            <person name="Fujiwara S."/>
            <person name="Wang Z.W."/>
            <person name="Zhang Y.Q."/>
            <person name="Mitsuda N."/>
            <person name="Wang M."/>
            <person name="Liu G.H."/>
            <person name="Pecoraro L."/>
            <person name="Huang H.X."/>
            <person name="Xiao X.J."/>
            <person name="Lin M."/>
            <person name="Wu X.Y."/>
            <person name="Wu W.L."/>
            <person name="Chen Y.Y."/>
            <person name="Chang S.B."/>
            <person name="Sakamoto S."/>
            <person name="Ohme-Takagi M."/>
            <person name="Yagi M."/>
            <person name="Zeng S.J."/>
            <person name="Shen C.Y."/>
            <person name="Yeh C.M."/>
            <person name="Luo Y.B."/>
            <person name="Tsai W.C."/>
            <person name="Van de Peer Y."/>
            <person name="Liu Z.J."/>
        </authorList>
    </citation>
    <scope>NUCLEOTIDE SEQUENCE [LARGE SCALE GENOMIC DNA]</scope>
    <source>
        <strain evidence="8">cv. Shenzhen</strain>
        <tissue evidence="7">Stem</tissue>
    </source>
</reference>
<evidence type="ECO:0000313" key="8">
    <source>
        <dbReference type="Proteomes" id="UP000236161"/>
    </source>
</evidence>
<dbReference type="CDD" id="cd18809">
    <property type="entry name" value="SF1_C_RecD"/>
    <property type="match status" value="1"/>
</dbReference>
<name>A0A2I0A069_9ASPA</name>
<dbReference type="InterPro" id="IPR027417">
    <property type="entry name" value="P-loop_NTPase"/>
</dbReference>
<keyword evidence="3 7" id="KW-0347">Helicase</keyword>
<evidence type="ECO:0000256" key="1">
    <source>
        <dbReference type="ARBA" id="ARBA00022741"/>
    </source>
</evidence>
<feature type="domain" description="DNA replication helicase" evidence="5">
    <location>
        <begin position="177"/>
        <end position="231"/>
    </location>
</feature>
<keyword evidence="2 7" id="KW-0378">Hydrolase</keyword>
<dbReference type="OrthoDB" id="683365at2759"/>
<dbReference type="GO" id="GO:0016787">
    <property type="term" value="F:hydrolase activity"/>
    <property type="evidence" value="ECO:0007669"/>
    <property type="project" value="UniProtKB-KW"/>
</dbReference>
<dbReference type="EMBL" id="KZ452102">
    <property type="protein sequence ID" value="PKA48924.1"/>
    <property type="molecule type" value="Genomic_DNA"/>
</dbReference>
<evidence type="ECO:0000256" key="3">
    <source>
        <dbReference type="ARBA" id="ARBA00022806"/>
    </source>
</evidence>
<dbReference type="Pfam" id="PF02689">
    <property type="entry name" value="Herpes_Helicase"/>
    <property type="match status" value="1"/>
</dbReference>
<protein>
    <submittedName>
        <fullName evidence="7">ATP-dependent DNA helicase PIF1</fullName>
        <ecNumber evidence="7">3.6.4.12</ecNumber>
    </submittedName>
</protein>